<organism evidence="4 5">
    <name type="scientific">Deminuibacter soli</name>
    <dbReference type="NCBI Taxonomy" id="2291815"/>
    <lineage>
        <taxon>Bacteria</taxon>
        <taxon>Pseudomonadati</taxon>
        <taxon>Bacteroidota</taxon>
        <taxon>Chitinophagia</taxon>
        <taxon>Chitinophagales</taxon>
        <taxon>Chitinophagaceae</taxon>
        <taxon>Deminuibacter</taxon>
    </lineage>
</organism>
<dbReference type="PANTHER" id="PTHR21240:SF28">
    <property type="entry name" value="ISO-OROTATE DECARBOXYLASE (EUROFUNG)"/>
    <property type="match status" value="1"/>
</dbReference>
<gene>
    <name evidence="4" type="ORF">DXN05_01380</name>
</gene>
<dbReference type="AlphaFoldDB" id="A0A3E1NP08"/>
<evidence type="ECO:0000259" key="3">
    <source>
        <dbReference type="Pfam" id="PF04909"/>
    </source>
</evidence>
<dbReference type="Pfam" id="PF04909">
    <property type="entry name" value="Amidohydro_2"/>
    <property type="match status" value="1"/>
</dbReference>
<proteinExistence type="predicted"/>
<evidence type="ECO:0000313" key="5">
    <source>
        <dbReference type="Proteomes" id="UP000261284"/>
    </source>
</evidence>
<dbReference type="SUPFAM" id="SSF51556">
    <property type="entry name" value="Metallo-dependent hydrolases"/>
    <property type="match status" value="1"/>
</dbReference>
<protein>
    <submittedName>
        <fullName evidence="4">Amidohydrolase</fullName>
    </submittedName>
</protein>
<dbReference type="Proteomes" id="UP000261284">
    <property type="component" value="Unassembled WGS sequence"/>
</dbReference>
<name>A0A3E1NP08_9BACT</name>
<accession>A0A3E1NP08</accession>
<keyword evidence="4" id="KW-0378">Hydrolase</keyword>
<evidence type="ECO:0000256" key="2">
    <source>
        <dbReference type="SAM" id="SignalP"/>
    </source>
</evidence>
<comment type="caution">
    <text evidence="4">The sequence shown here is derived from an EMBL/GenBank/DDBJ whole genome shotgun (WGS) entry which is preliminary data.</text>
</comment>
<feature type="chain" id="PRO_5017556784" evidence="2">
    <location>
        <begin position="23"/>
        <end position="294"/>
    </location>
</feature>
<dbReference type="InterPro" id="IPR032465">
    <property type="entry name" value="ACMSD"/>
</dbReference>
<feature type="domain" description="Amidohydrolase-related" evidence="3">
    <location>
        <begin position="34"/>
        <end position="292"/>
    </location>
</feature>
<feature type="signal peptide" evidence="2">
    <location>
        <begin position="1"/>
        <end position="22"/>
    </location>
</feature>
<dbReference type="RefSeq" id="WP_116845417.1">
    <property type="nucleotide sequence ID" value="NZ_QTJU01000001.1"/>
</dbReference>
<dbReference type="GO" id="GO:0016831">
    <property type="term" value="F:carboxy-lyase activity"/>
    <property type="evidence" value="ECO:0007669"/>
    <property type="project" value="InterPro"/>
</dbReference>
<evidence type="ECO:0000256" key="1">
    <source>
        <dbReference type="ARBA" id="ARBA00023239"/>
    </source>
</evidence>
<reference evidence="4 5" key="1">
    <citation type="submission" date="2018-08" db="EMBL/GenBank/DDBJ databases">
        <title>Chitinophagaceae sp. K23C18032701, a novel bacterium isolated from forest soil.</title>
        <authorList>
            <person name="Wang C."/>
        </authorList>
    </citation>
    <scope>NUCLEOTIDE SEQUENCE [LARGE SCALE GENOMIC DNA]</scope>
    <source>
        <strain evidence="4 5">K23C18032701</strain>
    </source>
</reference>
<evidence type="ECO:0000313" key="4">
    <source>
        <dbReference type="EMBL" id="RFM29662.1"/>
    </source>
</evidence>
<dbReference type="GO" id="GO:0016787">
    <property type="term" value="F:hydrolase activity"/>
    <property type="evidence" value="ECO:0007669"/>
    <property type="project" value="UniProtKB-KW"/>
</dbReference>
<dbReference type="GO" id="GO:0019748">
    <property type="term" value="P:secondary metabolic process"/>
    <property type="evidence" value="ECO:0007669"/>
    <property type="project" value="TreeGrafter"/>
</dbReference>
<dbReference type="Gene3D" id="3.20.20.140">
    <property type="entry name" value="Metal-dependent hydrolases"/>
    <property type="match status" value="1"/>
</dbReference>
<dbReference type="OrthoDB" id="9771932at2"/>
<keyword evidence="2" id="KW-0732">Signal</keyword>
<dbReference type="EMBL" id="QTJU01000001">
    <property type="protein sequence ID" value="RFM29662.1"/>
    <property type="molecule type" value="Genomic_DNA"/>
</dbReference>
<sequence length="294" mass="32839">MKPTRRYALTVFLLLYVLLVHAQKDTAHYHGKIIDMHVHIAVMPGEENTMSGERNHTLANIRTYMAAANVEKAAIITIAQKGNMADTRQRNDSIIALSKKYPSLIPVCSVHPMDGADAFAEMERVHKQGVSIIKLHPNSQGFDVGAPEVASLAKKAGELHLVLLFDSYSPVDNNEIGKLIMLAAMNQDTRFIFAHMGLVNFPQLLTIEALKKYPWYKNNIWCDISAIAPVLGHSPFHDQLVWTIRTIGVDQFLFGSDYPVFNPADAIKSVHGMGFTRAEEQLLFYGNASRLLQQ</sequence>
<dbReference type="InterPro" id="IPR006680">
    <property type="entry name" value="Amidohydro-rel"/>
</dbReference>
<dbReference type="InterPro" id="IPR032466">
    <property type="entry name" value="Metal_Hydrolase"/>
</dbReference>
<keyword evidence="5" id="KW-1185">Reference proteome</keyword>
<dbReference type="PANTHER" id="PTHR21240">
    <property type="entry name" value="2-AMINO-3-CARBOXYLMUCONATE-6-SEMIALDEHYDE DECARBOXYLASE"/>
    <property type="match status" value="1"/>
</dbReference>
<dbReference type="GO" id="GO:0005737">
    <property type="term" value="C:cytoplasm"/>
    <property type="evidence" value="ECO:0007669"/>
    <property type="project" value="TreeGrafter"/>
</dbReference>
<keyword evidence="1" id="KW-0456">Lyase</keyword>